<feature type="signal peptide" evidence="1">
    <location>
        <begin position="1"/>
        <end position="29"/>
    </location>
</feature>
<accession>A0A385DE46</accession>
<evidence type="ECO:0000313" key="2">
    <source>
        <dbReference type="EMBL" id="AXQ56723.1"/>
    </source>
</evidence>
<dbReference type="Proteomes" id="UP000259636">
    <property type="component" value="Chromosome"/>
</dbReference>
<dbReference type="EMBL" id="CP031742">
    <property type="protein sequence ID" value="AXQ56723.1"/>
    <property type="molecule type" value="Genomic_DNA"/>
</dbReference>
<evidence type="ECO:0000313" key="3">
    <source>
        <dbReference type="Proteomes" id="UP000259636"/>
    </source>
</evidence>
<gene>
    <name evidence="2" type="ORF">D0C37_20405</name>
</gene>
<dbReference type="AlphaFoldDB" id="A0A385DE46"/>
<dbReference type="KEGG" id="sky:D0C37_20405"/>
<protein>
    <submittedName>
        <fullName evidence="2">Uncharacterized protein</fullName>
    </submittedName>
</protein>
<dbReference type="RefSeq" id="WP_117349970.1">
    <property type="nucleotide sequence ID" value="NZ_CP031742.1"/>
</dbReference>
<name>A0A385DE46_9ACTN</name>
<evidence type="ECO:0000256" key="1">
    <source>
        <dbReference type="SAM" id="SignalP"/>
    </source>
</evidence>
<organism evidence="2 3">
    <name type="scientific">Streptomyces koyangensis</name>
    <dbReference type="NCBI Taxonomy" id="188770"/>
    <lineage>
        <taxon>Bacteria</taxon>
        <taxon>Bacillati</taxon>
        <taxon>Actinomycetota</taxon>
        <taxon>Actinomycetes</taxon>
        <taxon>Kitasatosporales</taxon>
        <taxon>Streptomycetaceae</taxon>
        <taxon>Streptomyces</taxon>
        <taxon>Streptomyces aurantiacus group</taxon>
    </lineage>
</organism>
<reference evidence="2 3" key="1">
    <citation type="submission" date="2018-08" db="EMBL/GenBank/DDBJ databases">
        <authorList>
            <person name="Ferrada E.E."/>
            <person name="Latorre B.A."/>
        </authorList>
    </citation>
    <scope>NUCLEOTIDE SEQUENCE [LARGE SCALE GENOMIC DNA]</scope>
    <source>
        <strain evidence="2 3">VK-A60T</strain>
    </source>
</reference>
<sequence length="125" mass="12981">MANAMLKRGAMVGAAAAVAVGFASAPAAAANVDIRLPSDRGLMTYIDNGDRFTVCDTKADGYGVTGYVRKLRTDGKIITVKTIDDGGDAGCDSATVDLIGTWPHDMMLCWHGGGTCVISPVIRES</sequence>
<proteinExistence type="predicted"/>
<feature type="chain" id="PRO_5017371773" evidence="1">
    <location>
        <begin position="30"/>
        <end position="125"/>
    </location>
</feature>
<dbReference type="GeneID" id="300116515"/>
<keyword evidence="1" id="KW-0732">Signal</keyword>